<dbReference type="EMBL" id="LHPN01000006">
    <property type="protein sequence ID" value="OAL71405.1"/>
    <property type="molecule type" value="Genomic_DNA"/>
</dbReference>
<protein>
    <submittedName>
        <fullName evidence="1">Uncharacterized protein</fullName>
    </submittedName>
</protein>
<accession>A0A178FHK0</accession>
<dbReference type="Proteomes" id="UP000243519">
    <property type="component" value="Unassembled WGS sequence"/>
</dbReference>
<name>A0A178FHK0_TRIVO</name>
<dbReference type="OrthoDB" id="4172921at2759"/>
<proteinExistence type="predicted"/>
<evidence type="ECO:0000313" key="1">
    <source>
        <dbReference type="EMBL" id="OAL71405.1"/>
    </source>
</evidence>
<sequence>MDAPDFSPAPAVMPDTTKNLICSPDQLSPEQKNELRAYIRKIKKFTDPRVHVTDGEMETFLSKVFHHWTSADAIPEPPKKRMLHKFEYQAVDIGVLTEDAPIPRELLKPENFLQAATYRTPRERRAGAPVYMLAAVSYQNGSQVFSLVDKHARFFPQSQIEFRYHPGMDWDVSEFMAMDKRDGFCFYHMHHYNVGIALFRARTRIVRWAAGLPLKDSSQELETAYPFQAFALFRNNVLPTSRNNARFLSLPRPGLFDLS</sequence>
<gene>
    <name evidence="1" type="ORF">A7D00_4306</name>
</gene>
<dbReference type="AlphaFoldDB" id="A0A178FHK0"/>
<organism evidence="1 2">
    <name type="scientific">Trichophyton violaceum</name>
    <dbReference type="NCBI Taxonomy" id="34388"/>
    <lineage>
        <taxon>Eukaryota</taxon>
        <taxon>Fungi</taxon>
        <taxon>Dikarya</taxon>
        <taxon>Ascomycota</taxon>
        <taxon>Pezizomycotina</taxon>
        <taxon>Eurotiomycetes</taxon>
        <taxon>Eurotiomycetidae</taxon>
        <taxon>Onygenales</taxon>
        <taxon>Arthrodermataceae</taxon>
        <taxon>Trichophyton</taxon>
    </lineage>
</organism>
<reference evidence="1 2" key="1">
    <citation type="submission" date="2016-05" db="EMBL/GenBank/DDBJ databases">
        <title>Genome sequencing of Trichophyton violaceum CMCC(F)T3l isolated from hair.</title>
        <authorList>
            <person name="Zhan P."/>
            <person name="Tao Y."/>
            <person name="Liu W."/>
        </authorList>
    </citation>
    <scope>NUCLEOTIDE SEQUENCE [LARGE SCALE GENOMIC DNA]</scope>
    <source>
        <strain evidence="2">CMCC(F)T3l</strain>
    </source>
</reference>
<evidence type="ECO:0000313" key="2">
    <source>
        <dbReference type="Proteomes" id="UP000243519"/>
    </source>
</evidence>
<keyword evidence="2" id="KW-1185">Reference proteome</keyword>
<comment type="caution">
    <text evidence="1">The sequence shown here is derived from an EMBL/GenBank/DDBJ whole genome shotgun (WGS) entry which is preliminary data.</text>
</comment>